<evidence type="ECO:0000313" key="12">
    <source>
        <dbReference type="EnsemblMetazoa" id="XP_030835790"/>
    </source>
</evidence>
<evidence type="ECO:0000256" key="1">
    <source>
        <dbReference type="ARBA" id="ARBA00004613"/>
    </source>
</evidence>
<dbReference type="GO" id="GO:0005576">
    <property type="term" value="C:extracellular region"/>
    <property type="evidence" value="ECO:0007669"/>
    <property type="project" value="UniProtKB-SubCell"/>
</dbReference>
<dbReference type="InterPro" id="IPR045805">
    <property type="entry name" value="NDNF_C"/>
</dbReference>
<proteinExistence type="predicted"/>
<dbReference type="SMART" id="SM00060">
    <property type="entry name" value="FN3"/>
    <property type="match status" value="2"/>
</dbReference>
<protein>
    <recommendedName>
        <fullName evidence="7">Protein NDNF</fullName>
    </recommendedName>
</protein>
<dbReference type="RefSeq" id="XP_030835790.1">
    <property type="nucleotide sequence ID" value="XM_030979930.1"/>
</dbReference>
<evidence type="ECO:0000256" key="10">
    <source>
        <dbReference type="SAM" id="SignalP"/>
    </source>
</evidence>
<dbReference type="SUPFAM" id="SSF49265">
    <property type="entry name" value="Fibronectin type III"/>
    <property type="match status" value="1"/>
</dbReference>
<feature type="chain" id="PRO_5029530724" description="Protein NDNF" evidence="10">
    <location>
        <begin position="25"/>
        <end position="566"/>
    </location>
</feature>
<feature type="domain" description="Fibronectin type-III" evidence="11">
    <location>
        <begin position="180"/>
        <end position="319"/>
    </location>
</feature>
<dbReference type="KEGG" id="spu:756348"/>
<keyword evidence="4" id="KW-0677">Repeat</keyword>
<evidence type="ECO:0000256" key="6">
    <source>
        <dbReference type="ARBA" id="ARBA00023180"/>
    </source>
</evidence>
<evidence type="ECO:0000313" key="13">
    <source>
        <dbReference type="Proteomes" id="UP000007110"/>
    </source>
</evidence>
<dbReference type="InterPro" id="IPR056225">
    <property type="entry name" value="NDNF_N"/>
</dbReference>
<dbReference type="PANTHER" id="PTHR14619:SF3">
    <property type="entry name" value="PROTEIN NDNF"/>
    <property type="match status" value="1"/>
</dbReference>
<evidence type="ECO:0000256" key="7">
    <source>
        <dbReference type="ARBA" id="ARBA00024096"/>
    </source>
</evidence>
<dbReference type="InterPro" id="IPR055271">
    <property type="entry name" value="NDNF_Fn(III)_1"/>
</dbReference>
<dbReference type="InterPro" id="IPR019326">
    <property type="entry name" value="NDNF"/>
</dbReference>
<name>A0A7M7NHD5_STRPU</name>
<reference evidence="12" key="2">
    <citation type="submission" date="2021-01" db="UniProtKB">
        <authorList>
            <consortium name="EnsemblMetazoa"/>
        </authorList>
    </citation>
    <scope>IDENTIFICATION</scope>
</reference>
<feature type="compositionally biased region" description="Polar residues" evidence="9">
    <location>
        <begin position="106"/>
        <end position="127"/>
    </location>
</feature>
<dbReference type="GeneID" id="756348"/>
<comment type="function">
    <text evidence="8">Secretory protein that plays a role in various cellular processes. Acts as a chemorepellent acting on gonadotropin-releasing hormone (GnRH) expressing neurons regulating their migration to the hypothalamus. Also promotes neuron migration, growth and survival as well as neurite outgrowth and is involved in the development of the olfactory system. May also act through the regulation of growth factors activity and downstream signaling. Also regulates extracellular matrix assembly and cell adhesiveness. Promotes endothelial cell survival, vessel formation and plays an important role in the process of revascularization through NOS3-dependent mechanisms.</text>
</comment>
<dbReference type="Gene3D" id="2.60.40.10">
    <property type="entry name" value="Immunoglobulins"/>
    <property type="match status" value="1"/>
</dbReference>
<dbReference type="CTD" id="79625"/>
<keyword evidence="5" id="KW-0524">Neurogenesis</keyword>
<accession>A0A7M7NHD5</accession>
<evidence type="ECO:0000256" key="2">
    <source>
        <dbReference type="ARBA" id="ARBA00022525"/>
    </source>
</evidence>
<feature type="region of interest" description="Disordered" evidence="9">
    <location>
        <begin position="103"/>
        <end position="130"/>
    </location>
</feature>
<dbReference type="OMA" id="YLFRDTS"/>
<feature type="domain" description="Fibronectin type-III" evidence="11">
    <location>
        <begin position="443"/>
        <end position="549"/>
    </location>
</feature>
<dbReference type="GO" id="GO:0007399">
    <property type="term" value="P:nervous system development"/>
    <property type="evidence" value="ECO:0007669"/>
    <property type="project" value="UniProtKB-KW"/>
</dbReference>
<reference evidence="13" key="1">
    <citation type="submission" date="2015-02" db="EMBL/GenBank/DDBJ databases">
        <title>Genome sequencing for Strongylocentrotus purpuratus.</title>
        <authorList>
            <person name="Murali S."/>
            <person name="Liu Y."/>
            <person name="Vee V."/>
            <person name="English A."/>
            <person name="Wang M."/>
            <person name="Skinner E."/>
            <person name="Han Y."/>
            <person name="Muzny D.M."/>
            <person name="Worley K.C."/>
            <person name="Gibbs R.A."/>
        </authorList>
    </citation>
    <scope>NUCLEOTIDE SEQUENCE</scope>
</reference>
<evidence type="ECO:0000256" key="5">
    <source>
        <dbReference type="ARBA" id="ARBA00022902"/>
    </source>
</evidence>
<dbReference type="Pfam" id="PF19433">
    <property type="entry name" value="NDNF_C"/>
    <property type="match status" value="1"/>
</dbReference>
<evidence type="ECO:0000256" key="4">
    <source>
        <dbReference type="ARBA" id="ARBA00022737"/>
    </source>
</evidence>
<keyword evidence="2" id="KW-0964">Secreted</keyword>
<evidence type="ECO:0000256" key="9">
    <source>
        <dbReference type="SAM" id="MobiDB-lite"/>
    </source>
</evidence>
<dbReference type="OrthoDB" id="9872501at2759"/>
<keyword evidence="13" id="KW-1185">Reference proteome</keyword>
<dbReference type="InterPro" id="IPR003961">
    <property type="entry name" value="FN3_dom"/>
</dbReference>
<dbReference type="FunCoup" id="A0A7M7NHD5">
    <property type="interactions" value="328"/>
</dbReference>
<evidence type="ECO:0000259" key="11">
    <source>
        <dbReference type="SMART" id="SM00060"/>
    </source>
</evidence>
<dbReference type="EnsemblMetazoa" id="XM_030979930">
    <property type="protein sequence ID" value="XP_030835790"/>
    <property type="gene ID" value="LOC756348"/>
</dbReference>
<feature type="signal peptide" evidence="10">
    <location>
        <begin position="1"/>
        <end position="24"/>
    </location>
</feature>
<evidence type="ECO:0000256" key="3">
    <source>
        <dbReference type="ARBA" id="ARBA00022729"/>
    </source>
</evidence>
<evidence type="ECO:0000256" key="8">
    <source>
        <dbReference type="ARBA" id="ARBA00046135"/>
    </source>
</evidence>
<dbReference type="PANTHER" id="PTHR14619">
    <property type="entry name" value="NEURON-DERIVED NEUROTROPHIC FACTOR"/>
    <property type="match status" value="1"/>
</dbReference>
<comment type="subcellular location">
    <subcellularLocation>
        <location evidence="1">Secreted</location>
    </subcellularLocation>
</comment>
<keyword evidence="6" id="KW-0325">Glycoprotein</keyword>
<organism evidence="12 13">
    <name type="scientific">Strongylocentrotus purpuratus</name>
    <name type="common">Purple sea urchin</name>
    <dbReference type="NCBI Taxonomy" id="7668"/>
    <lineage>
        <taxon>Eukaryota</taxon>
        <taxon>Metazoa</taxon>
        <taxon>Echinodermata</taxon>
        <taxon>Eleutherozoa</taxon>
        <taxon>Echinozoa</taxon>
        <taxon>Echinoidea</taxon>
        <taxon>Euechinoidea</taxon>
        <taxon>Echinacea</taxon>
        <taxon>Camarodonta</taxon>
        <taxon>Echinidea</taxon>
        <taxon>Strongylocentrotidae</taxon>
        <taxon>Strongylocentrotus</taxon>
    </lineage>
</organism>
<dbReference type="Pfam" id="PF10179">
    <property type="entry name" value="NDNF"/>
    <property type="match status" value="1"/>
</dbReference>
<dbReference type="Pfam" id="PF24354">
    <property type="entry name" value="NDNF_N"/>
    <property type="match status" value="1"/>
</dbReference>
<dbReference type="AlphaFoldDB" id="A0A7M7NHD5"/>
<dbReference type="InterPro" id="IPR013783">
    <property type="entry name" value="Ig-like_fold"/>
</dbReference>
<dbReference type="Proteomes" id="UP000007110">
    <property type="component" value="Unassembled WGS sequence"/>
</dbReference>
<keyword evidence="3 10" id="KW-0732">Signal</keyword>
<dbReference type="InterPro" id="IPR036116">
    <property type="entry name" value="FN3_sf"/>
</dbReference>
<sequence>MNSLFKPPLTFFLPLLLLVSRAKLSPSQRLPGNNPGEHAGRHPELFYENGLLPDGREMTAYAAQGTTKKFFFTVEEDNTPVRIMVTPCSARIEWNLSMLELPEDGSGSSAADQLSEQRPRRQPTTMPGTILKSYSGYDAGKYITNTSPACTYVLEVRSVERGTTFQIYATSTPDSDHFFPELPSDPQVDVTSFNKNRVSLAWKPSPSDVVYHQPVRYCLAINTRRNYHTWCGVQSSVPGGGSNPFPSSQTRFGFDSEREMRKARKQIQDEQAVLSRSEEAPDMVIECVGSKTLHTITNLDPGTRYFFDLFAVDQVTNRSVAYLGTSIYTRAEPPDRRVIRLKDGGLRTIRGDRSSPVKQFRFPVSGKSRDQDVNITIQSCSQKLAVEIWREGVKIRDATVKSLKHFSIRNVEDELLIKVKSRRRTPTDYKIFATTNPSKYPFPQLPKDSTIRVFKNLRQCTSVTLAWLSTKEVSQYCLYMREEDPKSRSLIRQDNRCHGPKNRKKSEKVLCRSVNGAEADRDALTEVVTDLKAGTKYIFDVYVSGVGKETLAYRSKSVKTKRTCDV</sequence>
<dbReference type="InParanoid" id="A0A7M7NHD5"/>